<gene>
    <name evidence="4" type="ORF">E1292_16405</name>
</gene>
<feature type="domain" description="DUF4142" evidence="3">
    <location>
        <begin position="49"/>
        <end position="179"/>
    </location>
</feature>
<dbReference type="RefSeq" id="WP_132596078.1">
    <property type="nucleotide sequence ID" value="NZ_SMKO01000036.1"/>
</dbReference>
<dbReference type="Proteomes" id="UP000295258">
    <property type="component" value="Unassembled WGS sequence"/>
</dbReference>
<dbReference type="Pfam" id="PF13628">
    <property type="entry name" value="DUF4142"/>
    <property type="match status" value="1"/>
</dbReference>
<feature type="compositionally biased region" description="Pro residues" evidence="1">
    <location>
        <begin position="193"/>
        <end position="203"/>
    </location>
</feature>
<evidence type="ECO:0000259" key="3">
    <source>
        <dbReference type="Pfam" id="PF13628"/>
    </source>
</evidence>
<feature type="region of interest" description="Disordered" evidence="1">
    <location>
        <begin position="192"/>
        <end position="214"/>
    </location>
</feature>
<dbReference type="EMBL" id="SMKO01000036">
    <property type="protein sequence ID" value="TDD05849.1"/>
    <property type="molecule type" value="Genomic_DNA"/>
</dbReference>
<evidence type="ECO:0000313" key="5">
    <source>
        <dbReference type="Proteomes" id="UP000295258"/>
    </source>
</evidence>
<evidence type="ECO:0000256" key="1">
    <source>
        <dbReference type="SAM" id="MobiDB-lite"/>
    </source>
</evidence>
<reference evidence="4 5" key="1">
    <citation type="submission" date="2019-03" db="EMBL/GenBank/DDBJ databases">
        <title>Draft genome sequences of novel Actinobacteria.</title>
        <authorList>
            <person name="Sahin N."/>
            <person name="Ay H."/>
            <person name="Saygin H."/>
        </authorList>
    </citation>
    <scope>NUCLEOTIDE SEQUENCE [LARGE SCALE GENOMIC DNA]</scope>
    <source>
        <strain evidence="4 5">KC310</strain>
    </source>
</reference>
<sequence length="214" mass="23354">MHRLLRGEVFMLGGFVVAAAVTILLVMPPVIDPAAAQWAQTSTGPLTAADRDLVVKVRQAGLWEMPAGEYARTRAESQRVKEVGRLIMEDHMRLDLLTRQVAKKLGVALPDEPSPQQQSWMAQLAAESGPAFDKDYANLLRAAHGKVFTVVAAVRAGTRNSEIRKFAEECVKFVMRHMALLESTGLVDHNALPEPPAPAPAPPVALAVDKRRHT</sequence>
<accession>A0A4R4VJF3</accession>
<name>A0A4R4VJF3_9ACTN</name>
<keyword evidence="2" id="KW-0812">Transmembrane</keyword>
<evidence type="ECO:0000256" key="2">
    <source>
        <dbReference type="SAM" id="Phobius"/>
    </source>
</evidence>
<keyword evidence="2" id="KW-0472">Membrane</keyword>
<protein>
    <submittedName>
        <fullName evidence="4">DUF4142 domain-containing protein</fullName>
    </submittedName>
</protein>
<dbReference type="PANTHER" id="PTHR38593">
    <property type="entry name" value="BLR2558 PROTEIN"/>
    <property type="match status" value="1"/>
</dbReference>
<keyword evidence="5" id="KW-1185">Reference proteome</keyword>
<proteinExistence type="predicted"/>
<organism evidence="4 5">
    <name type="scientific">Nonomuraea deserti</name>
    <dbReference type="NCBI Taxonomy" id="1848322"/>
    <lineage>
        <taxon>Bacteria</taxon>
        <taxon>Bacillati</taxon>
        <taxon>Actinomycetota</taxon>
        <taxon>Actinomycetes</taxon>
        <taxon>Streptosporangiales</taxon>
        <taxon>Streptosporangiaceae</taxon>
        <taxon>Nonomuraea</taxon>
    </lineage>
</organism>
<dbReference type="InterPro" id="IPR012347">
    <property type="entry name" value="Ferritin-like"/>
</dbReference>
<dbReference type="InterPro" id="IPR025419">
    <property type="entry name" value="DUF4142"/>
</dbReference>
<dbReference type="Gene3D" id="1.20.1260.10">
    <property type="match status" value="1"/>
</dbReference>
<evidence type="ECO:0000313" key="4">
    <source>
        <dbReference type="EMBL" id="TDD05849.1"/>
    </source>
</evidence>
<dbReference type="AlphaFoldDB" id="A0A4R4VJF3"/>
<comment type="caution">
    <text evidence="4">The sequence shown here is derived from an EMBL/GenBank/DDBJ whole genome shotgun (WGS) entry which is preliminary data.</text>
</comment>
<dbReference type="PANTHER" id="PTHR38593:SF1">
    <property type="entry name" value="BLR2558 PROTEIN"/>
    <property type="match status" value="1"/>
</dbReference>
<keyword evidence="2" id="KW-1133">Transmembrane helix</keyword>
<feature type="transmembrane region" description="Helical" evidence="2">
    <location>
        <begin position="9"/>
        <end position="31"/>
    </location>
</feature>